<dbReference type="Proteomes" id="UP000054477">
    <property type="component" value="Unassembled WGS sequence"/>
</dbReference>
<dbReference type="AlphaFoldDB" id="A0A0C9X4G2"/>
<reference evidence="1 2" key="1">
    <citation type="submission" date="2014-04" db="EMBL/GenBank/DDBJ databases">
        <authorList>
            <consortium name="DOE Joint Genome Institute"/>
            <person name="Kuo A."/>
            <person name="Kohler A."/>
            <person name="Nagy L.G."/>
            <person name="Floudas D."/>
            <person name="Copeland A."/>
            <person name="Barry K.W."/>
            <person name="Cichocki N."/>
            <person name="Veneault-Fourrey C."/>
            <person name="LaButti K."/>
            <person name="Lindquist E.A."/>
            <person name="Lipzen A."/>
            <person name="Lundell T."/>
            <person name="Morin E."/>
            <person name="Murat C."/>
            <person name="Sun H."/>
            <person name="Tunlid A."/>
            <person name="Henrissat B."/>
            <person name="Grigoriev I.V."/>
            <person name="Hibbett D.S."/>
            <person name="Martin F."/>
            <person name="Nordberg H.P."/>
            <person name="Cantor M.N."/>
            <person name="Hua S.X."/>
        </authorList>
    </citation>
    <scope>NUCLEOTIDE SEQUENCE [LARGE SCALE GENOMIC DNA]</scope>
    <source>
        <strain evidence="1 2">LaAM-08-1</strain>
    </source>
</reference>
<protein>
    <submittedName>
        <fullName evidence="1">Uncharacterized protein</fullName>
    </submittedName>
</protein>
<keyword evidence="2" id="KW-1185">Reference proteome</keyword>
<dbReference type="HOGENOM" id="CLU_2671429_0_0_1"/>
<evidence type="ECO:0000313" key="1">
    <source>
        <dbReference type="EMBL" id="KIK07025.1"/>
    </source>
</evidence>
<sequence>MSLEQSLWENPTTYMCARPYVPHLFQSPCDQVSALLGDHEYLNTQGEVSRSLNVLTLFFYANTYAMSIPAIVDDV</sequence>
<dbReference type="EMBL" id="KN838550">
    <property type="protein sequence ID" value="KIK07025.1"/>
    <property type="molecule type" value="Genomic_DNA"/>
</dbReference>
<dbReference type="OrthoDB" id="10454185at2759"/>
<reference evidence="2" key="2">
    <citation type="submission" date="2015-01" db="EMBL/GenBank/DDBJ databases">
        <title>Evolutionary Origins and Diversification of the Mycorrhizal Mutualists.</title>
        <authorList>
            <consortium name="DOE Joint Genome Institute"/>
            <consortium name="Mycorrhizal Genomics Consortium"/>
            <person name="Kohler A."/>
            <person name="Kuo A."/>
            <person name="Nagy L.G."/>
            <person name="Floudas D."/>
            <person name="Copeland A."/>
            <person name="Barry K.W."/>
            <person name="Cichocki N."/>
            <person name="Veneault-Fourrey C."/>
            <person name="LaButti K."/>
            <person name="Lindquist E.A."/>
            <person name="Lipzen A."/>
            <person name="Lundell T."/>
            <person name="Morin E."/>
            <person name="Murat C."/>
            <person name="Riley R."/>
            <person name="Ohm R."/>
            <person name="Sun H."/>
            <person name="Tunlid A."/>
            <person name="Henrissat B."/>
            <person name="Grigoriev I.V."/>
            <person name="Hibbett D.S."/>
            <person name="Martin F."/>
        </authorList>
    </citation>
    <scope>NUCLEOTIDE SEQUENCE [LARGE SCALE GENOMIC DNA]</scope>
    <source>
        <strain evidence="2">LaAM-08-1</strain>
    </source>
</reference>
<proteinExistence type="predicted"/>
<gene>
    <name evidence="1" type="ORF">K443DRAFT_673919</name>
</gene>
<name>A0A0C9X4G2_9AGAR</name>
<accession>A0A0C9X4G2</accession>
<organism evidence="1 2">
    <name type="scientific">Laccaria amethystina LaAM-08-1</name>
    <dbReference type="NCBI Taxonomy" id="1095629"/>
    <lineage>
        <taxon>Eukaryota</taxon>
        <taxon>Fungi</taxon>
        <taxon>Dikarya</taxon>
        <taxon>Basidiomycota</taxon>
        <taxon>Agaricomycotina</taxon>
        <taxon>Agaricomycetes</taxon>
        <taxon>Agaricomycetidae</taxon>
        <taxon>Agaricales</taxon>
        <taxon>Agaricineae</taxon>
        <taxon>Hydnangiaceae</taxon>
        <taxon>Laccaria</taxon>
    </lineage>
</organism>
<evidence type="ECO:0000313" key="2">
    <source>
        <dbReference type="Proteomes" id="UP000054477"/>
    </source>
</evidence>